<feature type="binding site" evidence="2">
    <location>
        <position position="67"/>
    </location>
    <ligand>
        <name>Fe cation</name>
        <dbReference type="ChEBI" id="CHEBI:24875"/>
        <label>2</label>
    </ligand>
</feature>
<reference evidence="3 4" key="1">
    <citation type="submission" date="2020-04" db="EMBL/GenBank/DDBJ databases">
        <title>Rhodospirillaceae bacterium KN72 isolated from deep sea.</title>
        <authorList>
            <person name="Zhang D.-C."/>
        </authorList>
    </citation>
    <scope>NUCLEOTIDE SEQUENCE [LARGE SCALE GENOMIC DNA]</scope>
    <source>
        <strain evidence="3 4">KN72</strain>
    </source>
</reference>
<keyword evidence="4" id="KW-1185">Reference proteome</keyword>
<feature type="active site" description="Proton donor" evidence="1">
    <location>
        <position position="68"/>
    </location>
</feature>
<feature type="binding site" evidence="2">
    <location>
        <position position="179"/>
    </location>
    <ligand>
        <name>Fe cation</name>
        <dbReference type="ChEBI" id="CHEBI:24875"/>
        <label>2</label>
    </ligand>
</feature>
<keyword evidence="2" id="KW-0479">Metal-binding</keyword>
<proteinExistence type="predicted"/>
<dbReference type="PANTHER" id="PTHR36303">
    <property type="entry name" value="2',3'-CYCLIC-NUCLEOTIDE 2'-PHOSPHODIESTERASE"/>
    <property type="match status" value="1"/>
</dbReference>
<dbReference type="PIRSF" id="PIRSF004789">
    <property type="entry name" value="DR1281"/>
    <property type="match status" value="1"/>
</dbReference>
<dbReference type="PANTHER" id="PTHR36303:SF1">
    <property type="entry name" value="2',3'-CYCLIC-NUCLEOTIDE 2'-PHOSPHODIESTERASE"/>
    <property type="match status" value="1"/>
</dbReference>
<dbReference type="SUPFAM" id="SSF56300">
    <property type="entry name" value="Metallo-dependent phosphatases"/>
    <property type="match status" value="1"/>
</dbReference>
<dbReference type="GO" id="GO:0004113">
    <property type="term" value="F:2',3'-cyclic-nucleotide 3'-phosphodiesterase activity"/>
    <property type="evidence" value="ECO:0007669"/>
    <property type="project" value="TreeGrafter"/>
</dbReference>
<evidence type="ECO:0000313" key="4">
    <source>
        <dbReference type="Proteomes" id="UP000539372"/>
    </source>
</evidence>
<dbReference type="InterPro" id="IPR029052">
    <property type="entry name" value="Metallo-depent_PP-like"/>
</dbReference>
<dbReference type="RefSeq" id="WP_169623261.1">
    <property type="nucleotide sequence ID" value="NZ_JABBNT010000001.1"/>
</dbReference>
<dbReference type="InterPro" id="IPR005235">
    <property type="entry name" value="YmdB-like"/>
</dbReference>
<dbReference type="CDD" id="cd07382">
    <property type="entry name" value="MPP_DR1281"/>
    <property type="match status" value="1"/>
</dbReference>
<gene>
    <name evidence="3" type="ORF">HH303_00560</name>
</gene>
<evidence type="ECO:0000313" key="3">
    <source>
        <dbReference type="EMBL" id="NMM42948.1"/>
    </source>
</evidence>
<name>A0A7Y0DWT1_9PROT</name>
<feature type="binding site" evidence="2">
    <location>
        <position position="181"/>
    </location>
    <ligand>
        <name>Fe cation</name>
        <dbReference type="ChEBI" id="CHEBI:24875"/>
        <label>1</label>
    </ligand>
</feature>
<dbReference type="EMBL" id="JABBNT010000001">
    <property type="protein sequence ID" value="NMM42948.1"/>
    <property type="molecule type" value="Genomic_DNA"/>
</dbReference>
<dbReference type="Pfam" id="PF13277">
    <property type="entry name" value="YmdB"/>
    <property type="match status" value="1"/>
</dbReference>
<evidence type="ECO:0000256" key="2">
    <source>
        <dbReference type="PIRSR" id="PIRSR004789-51"/>
    </source>
</evidence>
<dbReference type="Gene3D" id="3.60.21.10">
    <property type="match status" value="1"/>
</dbReference>
<dbReference type="GO" id="GO:0046872">
    <property type="term" value="F:metal ion binding"/>
    <property type="evidence" value="ECO:0007669"/>
    <property type="project" value="UniProtKB-KW"/>
</dbReference>
<feature type="binding site" evidence="2">
    <location>
        <position position="39"/>
    </location>
    <ligand>
        <name>Fe cation</name>
        <dbReference type="ChEBI" id="CHEBI:24875"/>
        <label>1</label>
    </ligand>
</feature>
<feature type="binding site" evidence="2">
    <location>
        <position position="40"/>
    </location>
    <ligand>
        <name>Fe cation</name>
        <dbReference type="ChEBI" id="CHEBI:24875"/>
        <label>1</label>
    </ligand>
</feature>
<dbReference type="AlphaFoldDB" id="A0A7Y0DWT1"/>
<sequence>MKVLFLGDIVGRAGRDAVVAELPRLRDQLGLDFVVVNGENAAHGFGISPKICDELFEVGVDVITGGNHSWDRAEILTYIDEEPRLLRPANFPPGTPGKGTGVYESRGGHRVLVINVMCRLFMESLDNPFEALDRALPEGVPFDAGMDFVLVDMHGEATSEKYGIGHFSDGRASLVVGTHTHVPTGDAHILENGTAYQTDAGMCGDYDSIIGMDKDAALSRFLGHLPKPRLSPAEGEATVCGTVVETDPKTGLAVSVQPLRIGGKLARAWPSA</sequence>
<organism evidence="3 4">
    <name type="scientific">Pacificispira spongiicola</name>
    <dbReference type="NCBI Taxonomy" id="2729598"/>
    <lineage>
        <taxon>Bacteria</taxon>
        <taxon>Pseudomonadati</taxon>
        <taxon>Pseudomonadota</taxon>
        <taxon>Alphaproteobacteria</taxon>
        <taxon>Rhodospirillales</taxon>
        <taxon>Rhodospirillaceae</taxon>
        <taxon>Pacificispira</taxon>
    </lineage>
</organism>
<feature type="binding site" evidence="2">
    <location>
        <position position="39"/>
    </location>
    <ligand>
        <name>Fe cation</name>
        <dbReference type="ChEBI" id="CHEBI:24875"/>
        <label>2</label>
    </ligand>
</feature>
<dbReference type="Proteomes" id="UP000539372">
    <property type="component" value="Unassembled WGS sequence"/>
</dbReference>
<evidence type="ECO:0000256" key="1">
    <source>
        <dbReference type="PIRSR" id="PIRSR004789-50"/>
    </source>
</evidence>
<protein>
    <submittedName>
        <fullName evidence="3">YmdB family metallophosphoesterase</fullName>
    </submittedName>
</protein>
<comment type="caution">
    <text evidence="3">The sequence shown here is derived from an EMBL/GenBank/DDBJ whole genome shotgun (WGS) entry which is preliminary data.</text>
</comment>
<accession>A0A7Y0DWT1</accession>
<feature type="binding site" evidence="2">
    <location>
        <position position="154"/>
    </location>
    <ligand>
        <name>Fe cation</name>
        <dbReference type="ChEBI" id="CHEBI:24875"/>
        <label>2</label>
    </ligand>
</feature>
<feature type="binding site" evidence="2">
    <location>
        <position position="8"/>
    </location>
    <ligand>
        <name>Fe cation</name>
        <dbReference type="ChEBI" id="CHEBI:24875"/>
        <label>1</label>
    </ligand>
</feature>